<comment type="subcellular location">
    <subcellularLocation>
        <location evidence="1">Endoplasmic reticulum membrane</location>
        <topology evidence="1">Single-pass membrane protein</topology>
    </subcellularLocation>
</comment>
<dbReference type="PANTHER" id="PTHR23284">
    <property type="entry name" value="PROLACTIN REGULATORY ELEMENT BINDING PROTEIN"/>
    <property type="match status" value="1"/>
</dbReference>
<keyword evidence="3" id="KW-0853">WD repeat</keyword>
<evidence type="ECO:0000313" key="13">
    <source>
        <dbReference type="Proteomes" id="UP000253551"/>
    </source>
</evidence>
<dbReference type="SUPFAM" id="SSF50978">
    <property type="entry name" value="WD40 repeat-like"/>
    <property type="match status" value="1"/>
</dbReference>
<keyword evidence="5" id="KW-0677">Repeat</keyword>
<evidence type="ECO:0000256" key="1">
    <source>
        <dbReference type="ARBA" id="ARBA00004389"/>
    </source>
</evidence>
<dbReference type="GO" id="GO:0003400">
    <property type="term" value="P:regulation of COPII vesicle coating"/>
    <property type="evidence" value="ECO:0007669"/>
    <property type="project" value="TreeGrafter"/>
</dbReference>
<evidence type="ECO:0000256" key="7">
    <source>
        <dbReference type="ARBA" id="ARBA00022892"/>
    </source>
</evidence>
<comment type="caution">
    <text evidence="12">The sequence shown here is derived from an EMBL/GenBank/DDBJ whole genome shotgun (WGS) entry which is preliminary data.</text>
</comment>
<dbReference type="GO" id="GO:0015031">
    <property type="term" value="P:protein transport"/>
    <property type="evidence" value="ECO:0007669"/>
    <property type="project" value="UniProtKB-KW"/>
</dbReference>
<dbReference type="GO" id="GO:0006888">
    <property type="term" value="P:endoplasmic reticulum to Golgi vesicle-mediated transport"/>
    <property type="evidence" value="ECO:0007669"/>
    <property type="project" value="TreeGrafter"/>
</dbReference>
<dbReference type="SMART" id="SM00320">
    <property type="entry name" value="WD40"/>
    <property type="match status" value="3"/>
</dbReference>
<evidence type="ECO:0000256" key="8">
    <source>
        <dbReference type="ARBA" id="ARBA00022927"/>
    </source>
</evidence>
<keyword evidence="10 11" id="KW-0472">Membrane</keyword>
<evidence type="ECO:0000256" key="5">
    <source>
        <dbReference type="ARBA" id="ARBA00022737"/>
    </source>
</evidence>
<protein>
    <submittedName>
        <fullName evidence="12">Uncharacterized protein</fullName>
    </submittedName>
</protein>
<dbReference type="GO" id="GO:0005789">
    <property type="term" value="C:endoplasmic reticulum membrane"/>
    <property type="evidence" value="ECO:0007669"/>
    <property type="project" value="UniProtKB-SubCell"/>
</dbReference>
<feature type="non-terminal residue" evidence="12">
    <location>
        <position position="1"/>
    </location>
</feature>
<evidence type="ECO:0000256" key="6">
    <source>
        <dbReference type="ARBA" id="ARBA00022824"/>
    </source>
</evidence>
<proteinExistence type="predicted"/>
<name>A0A367IN81_RHIST</name>
<dbReference type="EMBL" id="PJQM01006761">
    <property type="protein sequence ID" value="RCH79150.1"/>
    <property type="molecule type" value="Genomic_DNA"/>
</dbReference>
<dbReference type="InterPro" id="IPR001680">
    <property type="entry name" value="WD40_rpt"/>
</dbReference>
<evidence type="ECO:0000256" key="10">
    <source>
        <dbReference type="ARBA" id="ARBA00023136"/>
    </source>
</evidence>
<dbReference type="Pfam" id="PF00400">
    <property type="entry name" value="WD40"/>
    <property type="match status" value="1"/>
</dbReference>
<organism evidence="12 13">
    <name type="scientific">Rhizopus stolonifer</name>
    <name type="common">Rhizopus nigricans</name>
    <dbReference type="NCBI Taxonomy" id="4846"/>
    <lineage>
        <taxon>Eukaryota</taxon>
        <taxon>Fungi</taxon>
        <taxon>Fungi incertae sedis</taxon>
        <taxon>Mucoromycota</taxon>
        <taxon>Mucoromycotina</taxon>
        <taxon>Mucoromycetes</taxon>
        <taxon>Mucorales</taxon>
        <taxon>Mucorineae</taxon>
        <taxon>Rhizopodaceae</taxon>
        <taxon>Rhizopus</taxon>
    </lineage>
</organism>
<dbReference type="InterPro" id="IPR015943">
    <property type="entry name" value="WD40/YVTN_repeat-like_dom_sf"/>
</dbReference>
<evidence type="ECO:0000256" key="11">
    <source>
        <dbReference type="SAM" id="Phobius"/>
    </source>
</evidence>
<keyword evidence="2" id="KW-0813">Transport</keyword>
<reference evidence="12 13" key="1">
    <citation type="journal article" date="2018" name="G3 (Bethesda)">
        <title>Phylogenetic and Phylogenomic Definition of Rhizopus Species.</title>
        <authorList>
            <person name="Gryganskyi A.P."/>
            <person name="Golan J."/>
            <person name="Dolatabadi S."/>
            <person name="Mondo S."/>
            <person name="Robb S."/>
            <person name="Idnurm A."/>
            <person name="Muszewska A."/>
            <person name="Steczkiewicz K."/>
            <person name="Masonjones S."/>
            <person name="Liao H.L."/>
            <person name="Gajdeczka M.T."/>
            <person name="Anike F."/>
            <person name="Vuek A."/>
            <person name="Anishchenko I.M."/>
            <person name="Voigt K."/>
            <person name="de Hoog G.S."/>
            <person name="Smith M.E."/>
            <person name="Heitman J."/>
            <person name="Vilgalys R."/>
            <person name="Stajich J.E."/>
        </authorList>
    </citation>
    <scope>NUCLEOTIDE SEQUENCE [LARGE SCALE GENOMIC DNA]</scope>
    <source>
        <strain evidence="12 13">LSU 92-RS-03</strain>
    </source>
</reference>
<dbReference type="InterPro" id="IPR045260">
    <property type="entry name" value="Sec12-like"/>
</dbReference>
<dbReference type="STRING" id="4846.A0A367IN81"/>
<keyword evidence="7" id="KW-0931">ER-Golgi transport</keyword>
<keyword evidence="8" id="KW-0653">Protein transport</keyword>
<dbReference type="InterPro" id="IPR036322">
    <property type="entry name" value="WD40_repeat_dom_sf"/>
</dbReference>
<evidence type="ECO:0000256" key="3">
    <source>
        <dbReference type="ARBA" id="ARBA00022574"/>
    </source>
</evidence>
<dbReference type="OrthoDB" id="2013972at2759"/>
<gene>
    <name evidence="12" type="ORF">CU098_000855</name>
</gene>
<feature type="transmembrane region" description="Helical" evidence="11">
    <location>
        <begin position="240"/>
        <end position="260"/>
    </location>
</feature>
<dbReference type="Gene3D" id="2.130.10.10">
    <property type="entry name" value="YVTN repeat-like/Quinoprotein amine dehydrogenase"/>
    <property type="match status" value="1"/>
</dbReference>
<sequence>KAIKTVESKNPSDYQRVVRMSQDGSLVAIGTTDGYVSVFKYPELEALCKPIQVCTDDEVLDVDINLEKEKMVSVVRNQLSLINLRGKNMGTTVQTMTSTSVIKQGASYFRAFRYGRGYTKDVGFAVVNGITKRGAYIIKYDAYSLERIKQVKVSKTPITAFALSQDGAILAFGSVDLSITVMDAMSMRVLTTIKNAHGFSITCIGISPDRRLLVSASPDNTCHVVSLPLQFPTGVQINPFYTLILACFVAGIMLWLTTLVDLQPFFEQKGLVPVKSTVSDSAAVVPSPFTTPEVILHKDQRDEL</sequence>
<evidence type="ECO:0000256" key="4">
    <source>
        <dbReference type="ARBA" id="ARBA00022692"/>
    </source>
</evidence>
<keyword evidence="13" id="KW-1185">Reference proteome</keyword>
<dbReference type="AlphaFoldDB" id="A0A367IN81"/>
<keyword evidence="9 11" id="KW-1133">Transmembrane helix</keyword>
<keyword evidence="4 11" id="KW-0812">Transmembrane</keyword>
<dbReference type="PANTHER" id="PTHR23284:SF0">
    <property type="entry name" value="PROLACTIN REGULATORY ELEMENT-BINDING PROTEIN"/>
    <property type="match status" value="1"/>
</dbReference>
<accession>A0A367IN81</accession>
<evidence type="ECO:0000256" key="2">
    <source>
        <dbReference type="ARBA" id="ARBA00022448"/>
    </source>
</evidence>
<keyword evidence="6" id="KW-0256">Endoplasmic reticulum</keyword>
<dbReference type="GO" id="GO:0005085">
    <property type="term" value="F:guanyl-nucleotide exchange factor activity"/>
    <property type="evidence" value="ECO:0007669"/>
    <property type="project" value="InterPro"/>
</dbReference>
<dbReference type="Proteomes" id="UP000253551">
    <property type="component" value="Unassembled WGS sequence"/>
</dbReference>
<evidence type="ECO:0000313" key="12">
    <source>
        <dbReference type="EMBL" id="RCH79150.1"/>
    </source>
</evidence>
<evidence type="ECO:0000256" key="9">
    <source>
        <dbReference type="ARBA" id="ARBA00022989"/>
    </source>
</evidence>